<keyword evidence="1" id="KW-0812">Transmembrane</keyword>
<dbReference type="AlphaFoldDB" id="A0A9X5BC95"/>
<organism evidence="2 3">
    <name type="scientific">Parablautia muri</name>
    <dbReference type="NCBI Taxonomy" id="2320879"/>
    <lineage>
        <taxon>Bacteria</taxon>
        <taxon>Bacillati</taxon>
        <taxon>Bacillota</taxon>
        <taxon>Clostridia</taxon>
        <taxon>Lachnospirales</taxon>
        <taxon>Lachnospiraceae</taxon>
        <taxon>Parablautia</taxon>
    </lineage>
</organism>
<sequence>MNNYFFTSIGLEYIDIGIILTALAGIILILLILNIVNMCLIAKLRKKYKKFMQGKNANSLENEITALFEDNKFIKSSIEKNKTDIKTLYHKFESSFQKIGIIKYDAFSQIGGKLSFCLALLDENNNGFILNTVHSTDGCYSYTKEIKNGECNISLSKEEVETLHIAMGIN</sequence>
<evidence type="ECO:0000256" key="1">
    <source>
        <dbReference type="SAM" id="Phobius"/>
    </source>
</evidence>
<dbReference type="InterPro" id="IPR027981">
    <property type="entry name" value="DUF4446"/>
</dbReference>
<proteinExistence type="predicted"/>
<evidence type="ECO:0000313" key="2">
    <source>
        <dbReference type="EMBL" id="NBJ91034.1"/>
    </source>
</evidence>
<gene>
    <name evidence="2" type="ORF">D5281_00125</name>
</gene>
<evidence type="ECO:0000313" key="3">
    <source>
        <dbReference type="Proteomes" id="UP001154420"/>
    </source>
</evidence>
<dbReference type="RefSeq" id="WP_160558138.1">
    <property type="nucleotide sequence ID" value="NZ_QZDT01000001.1"/>
</dbReference>
<protein>
    <submittedName>
        <fullName evidence="2">DUF4446 family protein</fullName>
    </submittedName>
</protein>
<keyword evidence="1" id="KW-0472">Membrane</keyword>
<name>A0A9X5BC95_9FIRM</name>
<dbReference type="EMBL" id="QZDT01000001">
    <property type="protein sequence ID" value="NBJ91034.1"/>
    <property type="molecule type" value="Genomic_DNA"/>
</dbReference>
<comment type="caution">
    <text evidence="2">The sequence shown here is derived from an EMBL/GenBank/DDBJ whole genome shotgun (WGS) entry which is preliminary data.</text>
</comment>
<keyword evidence="3" id="KW-1185">Reference proteome</keyword>
<dbReference type="Proteomes" id="UP001154420">
    <property type="component" value="Unassembled WGS sequence"/>
</dbReference>
<dbReference type="Pfam" id="PF14584">
    <property type="entry name" value="DUF4446"/>
    <property type="match status" value="1"/>
</dbReference>
<dbReference type="OrthoDB" id="5244042at2"/>
<accession>A0A9X5BC95</accession>
<keyword evidence="1" id="KW-1133">Transmembrane helix</keyword>
<reference evidence="2" key="1">
    <citation type="submission" date="2018-09" db="EMBL/GenBank/DDBJ databases">
        <title>Murine metabolic-syndrome-specific gut microbial biobank.</title>
        <authorList>
            <person name="Liu C."/>
        </authorList>
    </citation>
    <scope>NUCLEOTIDE SEQUENCE</scope>
    <source>
        <strain evidence="2">D42-62</strain>
    </source>
</reference>
<feature type="transmembrane region" description="Helical" evidence="1">
    <location>
        <begin position="16"/>
        <end position="42"/>
    </location>
</feature>